<comment type="pathway">
    <text evidence="1">Carbohydrate metabolism; galactose metabolism.</text>
</comment>
<dbReference type="SUPFAM" id="SSF55060">
    <property type="entry name" value="GHMP Kinase, C-terminal domain"/>
    <property type="match status" value="1"/>
</dbReference>
<evidence type="ECO:0000256" key="3">
    <source>
        <dbReference type="ARBA" id="ARBA00012315"/>
    </source>
</evidence>
<evidence type="ECO:0000256" key="6">
    <source>
        <dbReference type="ARBA" id="ARBA00022741"/>
    </source>
</evidence>
<dbReference type="PROSITE" id="PS00106">
    <property type="entry name" value="GALACTOKINASE"/>
    <property type="match status" value="1"/>
</dbReference>
<dbReference type="InterPro" id="IPR000705">
    <property type="entry name" value="Galactokinase"/>
</dbReference>
<keyword evidence="5" id="KW-0808">Transferase</keyword>
<dbReference type="InterPro" id="IPR019741">
    <property type="entry name" value="Galactokinase_CS"/>
</dbReference>
<dbReference type="PIRSF" id="PIRSF000530">
    <property type="entry name" value="Galactokinase"/>
    <property type="match status" value="1"/>
</dbReference>
<comment type="catalytic activity">
    <reaction evidence="10">
        <text>alpha-D-galactose + ATP = alpha-D-galactose 1-phosphate + ADP + H(+)</text>
        <dbReference type="Rhea" id="RHEA:13553"/>
        <dbReference type="ChEBI" id="CHEBI:15378"/>
        <dbReference type="ChEBI" id="CHEBI:28061"/>
        <dbReference type="ChEBI" id="CHEBI:30616"/>
        <dbReference type="ChEBI" id="CHEBI:58336"/>
        <dbReference type="ChEBI" id="CHEBI:456216"/>
        <dbReference type="EC" id="2.7.1.6"/>
    </reaction>
    <physiologicalReaction direction="left-to-right" evidence="10">
        <dbReference type="Rhea" id="RHEA:13554"/>
    </physiologicalReaction>
</comment>
<evidence type="ECO:0000256" key="4">
    <source>
        <dbReference type="ARBA" id="ARBA00019487"/>
    </source>
</evidence>
<dbReference type="OrthoDB" id="187738at2759"/>
<organism evidence="14 15">
    <name type="scientific">Ephemerocybe angulata</name>
    <dbReference type="NCBI Taxonomy" id="980116"/>
    <lineage>
        <taxon>Eukaryota</taxon>
        <taxon>Fungi</taxon>
        <taxon>Dikarya</taxon>
        <taxon>Basidiomycota</taxon>
        <taxon>Agaricomycotina</taxon>
        <taxon>Agaricomycetes</taxon>
        <taxon>Agaricomycetidae</taxon>
        <taxon>Agaricales</taxon>
        <taxon>Agaricineae</taxon>
        <taxon>Psathyrellaceae</taxon>
        <taxon>Ephemerocybe</taxon>
    </lineage>
</organism>
<dbReference type="InterPro" id="IPR019539">
    <property type="entry name" value="GalKase_N"/>
</dbReference>
<dbReference type="GO" id="GO:0005829">
    <property type="term" value="C:cytosol"/>
    <property type="evidence" value="ECO:0007669"/>
    <property type="project" value="TreeGrafter"/>
</dbReference>
<feature type="domain" description="GHMP kinase C-terminal" evidence="12">
    <location>
        <begin position="450"/>
        <end position="520"/>
    </location>
</feature>
<dbReference type="InterPro" id="IPR006204">
    <property type="entry name" value="GHMP_kinase_N_dom"/>
</dbReference>
<feature type="domain" description="Galactokinase N-terminal" evidence="13">
    <location>
        <begin position="36"/>
        <end position="84"/>
    </location>
</feature>
<dbReference type="Gene3D" id="3.30.230.10">
    <property type="match status" value="1"/>
</dbReference>
<dbReference type="InterPro" id="IPR013750">
    <property type="entry name" value="GHMP_kinase_C_dom"/>
</dbReference>
<dbReference type="Gene3D" id="3.30.70.3170">
    <property type="match status" value="1"/>
</dbReference>
<dbReference type="PANTHER" id="PTHR10457:SF7">
    <property type="entry name" value="GALACTOKINASE-RELATED"/>
    <property type="match status" value="1"/>
</dbReference>
<evidence type="ECO:0000313" key="14">
    <source>
        <dbReference type="EMBL" id="KAF6755453.1"/>
    </source>
</evidence>
<evidence type="ECO:0000256" key="5">
    <source>
        <dbReference type="ARBA" id="ARBA00022679"/>
    </source>
</evidence>
<gene>
    <name evidence="14" type="ORF">DFP72DRAFT_965018</name>
</gene>
<dbReference type="SUPFAM" id="SSF54211">
    <property type="entry name" value="Ribosomal protein S5 domain 2-like"/>
    <property type="match status" value="1"/>
</dbReference>
<keyword evidence="15" id="KW-1185">Reference proteome</keyword>
<accession>A0A8H6I118</accession>
<dbReference type="Gene3D" id="1.20.1440.340">
    <property type="match status" value="1"/>
</dbReference>
<dbReference type="EMBL" id="JACGCI010000030">
    <property type="protein sequence ID" value="KAF6755453.1"/>
    <property type="molecule type" value="Genomic_DNA"/>
</dbReference>
<dbReference type="EC" id="2.7.1.6" evidence="3"/>
<dbReference type="InterPro" id="IPR006203">
    <property type="entry name" value="GHMP_knse_ATP-bd_CS"/>
</dbReference>
<comment type="caution">
    <text evidence="14">The sequence shown here is derived from an EMBL/GenBank/DDBJ whole genome shotgun (WGS) entry which is preliminary data.</text>
</comment>
<dbReference type="PRINTS" id="PR00473">
    <property type="entry name" value="GALCTOKINASE"/>
</dbReference>
<evidence type="ECO:0000256" key="9">
    <source>
        <dbReference type="ARBA" id="ARBA00029590"/>
    </source>
</evidence>
<evidence type="ECO:0000256" key="1">
    <source>
        <dbReference type="ARBA" id="ARBA00004947"/>
    </source>
</evidence>
<keyword evidence="7 14" id="KW-0418">Kinase</keyword>
<evidence type="ECO:0000313" key="15">
    <source>
        <dbReference type="Proteomes" id="UP000521943"/>
    </source>
</evidence>
<dbReference type="InterPro" id="IPR036554">
    <property type="entry name" value="GHMP_kinase_C_sf"/>
</dbReference>
<dbReference type="UniPathway" id="UPA00214"/>
<evidence type="ECO:0000259" key="13">
    <source>
        <dbReference type="Pfam" id="PF10509"/>
    </source>
</evidence>
<evidence type="ECO:0000259" key="11">
    <source>
        <dbReference type="Pfam" id="PF00288"/>
    </source>
</evidence>
<evidence type="ECO:0000256" key="8">
    <source>
        <dbReference type="ARBA" id="ARBA00022840"/>
    </source>
</evidence>
<dbReference type="InterPro" id="IPR014721">
    <property type="entry name" value="Ribsml_uS5_D2-typ_fold_subgr"/>
</dbReference>
<reference evidence="14 15" key="1">
    <citation type="submission" date="2020-07" db="EMBL/GenBank/DDBJ databases">
        <title>Comparative genomics of pyrophilous fungi reveals a link between fire events and developmental genes.</title>
        <authorList>
            <consortium name="DOE Joint Genome Institute"/>
            <person name="Steindorff A.S."/>
            <person name="Carver A."/>
            <person name="Calhoun S."/>
            <person name="Stillman K."/>
            <person name="Liu H."/>
            <person name="Lipzen A."/>
            <person name="Pangilinan J."/>
            <person name="Labutti K."/>
            <person name="Bruns T.D."/>
            <person name="Grigoriev I.V."/>
        </authorList>
    </citation>
    <scope>NUCLEOTIDE SEQUENCE [LARGE SCALE GENOMIC DNA]</scope>
    <source>
        <strain evidence="14 15">CBS 144469</strain>
    </source>
</reference>
<evidence type="ECO:0000259" key="12">
    <source>
        <dbReference type="Pfam" id="PF08544"/>
    </source>
</evidence>
<proteinExistence type="inferred from homology"/>
<dbReference type="InterPro" id="IPR006206">
    <property type="entry name" value="Mevalonate/galactokinase"/>
</dbReference>
<dbReference type="GO" id="GO:0006012">
    <property type="term" value="P:galactose metabolic process"/>
    <property type="evidence" value="ECO:0007669"/>
    <property type="project" value="UniProtKB-UniPathway"/>
</dbReference>
<dbReference type="PRINTS" id="PR00959">
    <property type="entry name" value="MEVGALKINASE"/>
</dbReference>
<evidence type="ECO:0000256" key="10">
    <source>
        <dbReference type="ARBA" id="ARBA00049538"/>
    </source>
</evidence>
<dbReference type="Proteomes" id="UP000521943">
    <property type="component" value="Unassembled WGS sequence"/>
</dbReference>
<comment type="similarity">
    <text evidence="2">Belongs to the GHMP kinase family. GalK subfamily.</text>
</comment>
<dbReference type="PANTHER" id="PTHR10457">
    <property type="entry name" value="MEVALONATE KINASE/GALACTOKINASE"/>
    <property type="match status" value="1"/>
</dbReference>
<dbReference type="GO" id="GO:0005524">
    <property type="term" value="F:ATP binding"/>
    <property type="evidence" value="ECO:0007669"/>
    <property type="project" value="UniProtKB-KW"/>
</dbReference>
<dbReference type="InterPro" id="IPR020568">
    <property type="entry name" value="Ribosomal_Su5_D2-typ_SF"/>
</dbReference>
<name>A0A8H6I118_9AGAR</name>
<keyword evidence="6" id="KW-0547">Nucleotide-binding</keyword>
<dbReference type="NCBIfam" id="TIGR00131">
    <property type="entry name" value="gal_kin"/>
    <property type="match status" value="1"/>
</dbReference>
<feature type="domain" description="GHMP kinase N-terminal" evidence="11">
    <location>
        <begin position="167"/>
        <end position="247"/>
    </location>
</feature>
<dbReference type="Pfam" id="PF08544">
    <property type="entry name" value="GHMP_kinases_C"/>
    <property type="match status" value="1"/>
</dbReference>
<dbReference type="AlphaFoldDB" id="A0A8H6I118"/>
<dbReference type="GO" id="GO:0004335">
    <property type="term" value="F:galactokinase activity"/>
    <property type="evidence" value="ECO:0007669"/>
    <property type="project" value="UniProtKB-EC"/>
</dbReference>
<dbReference type="Pfam" id="PF00288">
    <property type="entry name" value="GHMP_kinases_N"/>
    <property type="match status" value="1"/>
</dbReference>
<protein>
    <recommendedName>
        <fullName evidence="4">Galactokinase</fullName>
        <ecNumber evidence="3">2.7.1.6</ecNumber>
    </recommendedName>
    <alternativeName>
        <fullName evidence="9">Galactose kinase</fullName>
    </alternativeName>
</protein>
<keyword evidence="8" id="KW-0067">ATP-binding</keyword>
<evidence type="ECO:0000256" key="7">
    <source>
        <dbReference type="ARBA" id="ARBA00022777"/>
    </source>
</evidence>
<evidence type="ECO:0000256" key="2">
    <source>
        <dbReference type="ARBA" id="ARBA00006566"/>
    </source>
</evidence>
<dbReference type="Pfam" id="PF10509">
    <property type="entry name" value="GalKase_gal_bdg"/>
    <property type="match status" value="1"/>
</dbReference>
<dbReference type="PROSITE" id="PS00627">
    <property type="entry name" value="GHMP_KINASES_ATP"/>
    <property type="match status" value="1"/>
</dbReference>
<sequence>MDYADQQIPVFTALNDVFGGLVPSLANIERWNGLAEEFERRYGRKPSYIARAPGRVNLIGEHIDYSLFGVLPAAVEPDILIACGTHGEESCTVVVDNLHPKYDRKIFEPATTSVSKPTISGDAAHTEEWHLDINKKELRWESYVKAGYYGVLERFFPAATTLSSGANQGPVPVDLLVTGAVPAGSGLSSSAAMVVASTLAFLAVNGKLDPSNVDKITKGELVQMSMENEKRVGVNSGGMDQAASVMSDPASALYISFYPELKASPVPLPHGVVFVCANSLVVSDKAVSAKRCYNLRVVETLVAARVLARSLNVPLGAEERVTLREVVGRSVGEDIQGGKVLSADALAEALQSIAKKLDVLRSRDGAAVAAGRSGVTLEEMIEMSGLQRDVFQKVYLSWIEVEATEFELYKRTKHVLLEALRVLQFRQICLDASTAADSAGTGDMGVYQKKLGKLMNESQESCAELFECSCPELDQLTKLARSAGAFGSRLTGAGWGGCTVSIVAEDEVDGFIAKIKEEYPPYKGLEDGALKEAIFATRPGRGACVLKL</sequence>